<dbReference type="GO" id="GO:0016301">
    <property type="term" value="F:kinase activity"/>
    <property type="evidence" value="ECO:0007669"/>
    <property type="project" value="UniProtKB-KW"/>
</dbReference>
<dbReference type="CDD" id="cd01948">
    <property type="entry name" value="EAL"/>
    <property type="match status" value="1"/>
</dbReference>
<dbReference type="InterPro" id="IPR029787">
    <property type="entry name" value="Nucleotide_cyclase"/>
</dbReference>
<dbReference type="Pfam" id="PF00990">
    <property type="entry name" value="GGDEF"/>
    <property type="match status" value="1"/>
</dbReference>
<comment type="subcellular location">
    <subcellularLocation>
        <location evidence="2">Cell inner membrane</location>
    </subcellularLocation>
</comment>
<dbReference type="GO" id="GO:0006355">
    <property type="term" value="P:regulation of DNA-templated transcription"/>
    <property type="evidence" value="ECO:0007669"/>
    <property type="project" value="InterPro"/>
</dbReference>
<dbReference type="PANTHER" id="PTHR44757">
    <property type="entry name" value="DIGUANYLATE CYCLASE DGCP"/>
    <property type="match status" value="1"/>
</dbReference>
<dbReference type="InterPro" id="IPR000014">
    <property type="entry name" value="PAS"/>
</dbReference>
<dbReference type="Proteomes" id="UP000182276">
    <property type="component" value="Unassembled WGS sequence"/>
</dbReference>
<dbReference type="InterPro" id="IPR052155">
    <property type="entry name" value="Biofilm_reg_signaling"/>
</dbReference>
<dbReference type="EMBL" id="FNHO01000005">
    <property type="protein sequence ID" value="SDM53515.1"/>
    <property type="molecule type" value="Genomic_DNA"/>
</dbReference>
<dbReference type="RefSeq" id="WP_052264565.1">
    <property type="nucleotide sequence ID" value="NZ_CP007511.1"/>
</dbReference>
<evidence type="ECO:0000256" key="2">
    <source>
        <dbReference type="ARBA" id="ARBA00004533"/>
    </source>
</evidence>
<dbReference type="InterPro" id="IPR007892">
    <property type="entry name" value="CHASE4"/>
</dbReference>
<evidence type="ECO:0000259" key="5">
    <source>
        <dbReference type="PROSITE" id="PS50883"/>
    </source>
</evidence>
<dbReference type="SMART" id="SM00091">
    <property type="entry name" value="PAS"/>
    <property type="match status" value="1"/>
</dbReference>
<dbReference type="Proteomes" id="UP000031271">
    <property type="component" value="Chromosome"/>
</dbReference>
<dbReference type="InterPro" id="IPR035919">
    <property type="entry name" value="EAL_sf"/>
</dbReference>
<sequence length="861" mass="94572">MSVPAHTDGSDLPPDLHATFARRILPAMVSLLAFTLLAAAFAIVHIALRIDHDADAQTRFLADKAIATERDWLLRSIVDYAFWGDAYLHLKGPSPDLDWAYQQANFGPSLYADFGYEALLIVQPSGKVSYAVIRGELQQIELKAWLGAGVDALLENAHAAAADDGAAAGLLSAEGLPAMVVAAELTPGDSGIEADPGPAPVVLFVDLLDAERLDKLGHHYGIEGLRLLSPADARAQPSQRIDFANGAPLLLTWTPERPGRLLLWGALPILLLVALGLGLLAWLLSRQAMRTIELMNESYANLANSRRALAASEARFRDVAEAASDWIWETDAQTQLSYLSDRFKEITGHPTGEWLGRPLIDLLITDNAAIEQWLAAPRHPLRCSYRAADGCERICRLVARPIRHGGQLAGYRGTASDITEETRAQARIAYLSQHDALTGLPNRSRMHEYLESRLAAQKRGESQLAVFYIDLDRFKPVNDMLGHAAGDEVLNGIAHRLKRCTREEDLVARVGGDEFVMILGRLVERQAIDQLCARIIKTVASPFQIDGNQVFVGASIGIAIAPNDATSASELLRCADVALYKAKADGRGTWRFYGHELDKSLQQRLEREEELRNAIAEQQFEIHYQPRFRSHNLRIAGAEALVRWKHPERGLLLPEQFIPLAEHSGQIVALGRWVLRQACHDARQWPGDAVVSVNLSPQQLHDRLLDDLRSALADSGLPAQRLELEITETALLQNSDDILSLLNEIKALGVRLAMDDFGTGYSSIRSLRHYPFDVIKIDDSFVGTIEHNPQDHSIVRALIEIGRGLQLGVTAEGVETEEQLQLLLDDGCTEVQGFHMSEPLSTGALAAMLLDHGEPGASPQA</sequence>
<feature type="domain" description="EAL" evidence="5">
    <location>
        <begin position="604"/>
        <end position="853"/>
    </location>
</feature>
<comment type="cofactor">
    <cofactor evidence="1">
        <name>Mg(2+)</name>
        <dbReference type="ChEBI" id="CHEBI:18420"/>
    </cofactor>
</comment>
<dbReference type="FunFam" id="3.30.70.270:FF:000001">
    <property type="entry name" value="Diguanylate cyclase domain protein"/>
    <property type="match status" value="1"/>
</dbReference>
<accession>A0A8D3Y2I5</accession>
<dbReference type="NCBIfam" id="TIGR00254">
    <property type="entry name" value="GGDEF"/>
    <property type="match status" value="1"/>
</dbReference>
<evidence type="ECO:0000256" key="3">
    <source>
        <dbReference type="SAM" id="Phobius"/>
    </source>
</evidence>
<dbReference type="Pfam" id="PF00563">
    <property type="entry name" value="EAL"/>
    <property type="match status" value="1"/>
</dbReference>
<evidence type="ECO:0000313" key="7">
    <source>
        <dbReference type="EMBL" id="AJE15822.1"/>
    </source>
</evidence>
<reference evidence="7 9" key="3">
    <citation type="journal article" name="Genome Announc.">
        <title>Complete Genome Sequence of Pseudomonas balearica DSM 6083T.</title>
        <authorList>
            <person name="Bennasar-Figueras A."/>
            <person name="Salva-Serra F."/>
            <person name="Jaen-Luchoro D."/>
            <person name="Segui C."/>
            <person name="Aliaga F."/>
            <person name="Busquets A."/>
            <person name="Gomila M."/>
            <person name="Moore E.R."/>
            <person name="Lalucat J."/>
        </authorList>
    </citation>
    <scope>NUCLEOTIDE SEQUENCE [LARGE SCALE GENOMIC DNA]</scope>
    <source>
        <strain evidence="9">DSM 6083</strain>
        <strain evidence="7">DSM6083</strain>
    </source>
</reference>
<dbReference type="SUPFAM" id="SSF55073">
    <property type="entry name" value="Nucleotide cyclase"/>
    <property type="match status" value="1"/>
</dbReference>
<dbReference type="GO" id="GO:0005886">
    <property type="term" value="C:plasma membrane"/>
    <property type="evidence" value="ECO:0007669"/>
    <property type="project" value="UniProtKB-SubCell"/>
</dbReference>
<dbReference type="Pfam" id="PF00989">
    <property type="entry name" value="PAS"/>
    <property type="match status" value="1"/>
</dbReference>
<dbReference type="InterPro" id="IPR001633">
    <property type="entry name" value="EAL_dom"/>
</dbReference>
<keyword evidence="7" id="KW-0808">Transferase</keyword>
<dbReference type="SMART" id="SM00052">
    <property type="entry name" value="EAL"/>
    <property type="match status" value="1"/>
</dbReference>
<dbReference type="InterPro" id="IPR043128">
    <property type="entry name" value="Rev_trsase/Diguanyl_cyclase"/>
</dbReference>
<dbReference type="SMART" id="SM00086">
    <property type="entry name" value="PAC"/>
    <property type="match status" value="1"/>
</dbReference>
<proteinExistence type="predicted"/>
<evidence type="ECO:0000313" key="10">
    <source>
        <dbReference type="Proteomes" id="UP000182276"/>
    </source>
</evidence>
<reference evidence="9" key="1">
    <citation type="submission" date="2014-03" db="EMBL/GenBank/DDBJ databases">
        <title>Complete genome of Pseudomonas balearica DSM 6083T, a sewage water isolate from an enrichment with 2-methylnaphthalene.</title>
        <authorList>
            <person name="Salva-Serra F."/>
            <person name="Jaen-Luchoro D."/>
            <person name="Busquets A."/>
            <person name="Pena A."/>
            <person name="Gomila M."/>
            <person name="Bosch R."/>
            <person name="Nogales B."/>
            <person name="Garcia-Valdes E."/>
            <person name="Lalucat J."/>
            <person name="Bennasar A."/>
        </authorList>
    </citation>
    <scope>NUCLEOTIDE SEQUENCE [LARGE SCALE GENOMIC DNA]</scope>
    <source>
        <strain evidence="9">DSM 6083</strain>
    </source>
</reference>
<keyword evidence="3" id="KW-0472">Membrane</keyword>
<name>A0A8D3Y2I5_9GAMM</name>
<evidence type="ECO:0000313" key="8">
    <source>
        <dbReference type="EMBL" id="SDM53515.1"/>
    </source>
</evidence>
<dbReference type="KEGG" id="pbm:CL52_12565"/>
<dbReference type="InterPro" id="IPR001610">
    <property type="entry name" value="PAC"/>
</dbReference>
<dbReference type="InterPro" id="IPR013767">
    <property type="entry name" value="PAS_fold"/>
</dbReference>
<dbReference type="GeneID" id="77260736"/>
<feature type="transmembrane region" description="Helical" evidence="3">
    <location>
        <begin position="24"/>
        <end position="48"/>
    </location>
</feature>
<dbReference type="Gene3D" id="3.30.70.270">
    <property type="match status" value="1"/>
</dbReference>
<reference evidence="8 10" key="2">
    <citation type="submission" date="2016-10" db="EMBL/GenBank/DDBJ databases">
        <authorList>
            <person name="Varghese N."/>
            <person name="Submissions S."/>
        </authorList>
    </citation>
    <scope>NUCLEOTIDE SEQUENCE [LARGE SCALE GENOMIC DNA]</scope>
    <source>
        <strain evidence="8 10">DSM 6083</strain>
    </source>
</reference>
<dbReference type="InterPro" id="IPR035965">
    <property type="entry name" value="PAS-like_dom_sf"/>
</dbReference>
<gene>
    <name evidence="7" type="ORF">CL52_12565</name>
    <name evidence="8" type="ORF">SAMN05660875_105427</name>
</gene>
<dbReference type="CDD" id="cd00130">
    <property type="entry name" value="PAS"/>
    <property type="match status" value="1"/>
</dbReference>
<evidence type="ECO:0000259" key="6">
    <source>
        <dbReference type="PROSITE" id="PS50887"/>
    </source>
</evidence>
<keyword evidence="7" id="KW-0418">Kinase</keyword>
<keyword evidence="10" id="KW-1185">Reference proteome</keyword>
<dbReference type="SMART" id="SM00267">
    <property type="entry name" value="GGDEF"/>
    <property type="match status" value="1"/>
</dbReference>
<evidence type="ECO:0000256" key="1">
    <source>
        <dbReference type="ARBA" id="ARBA00001946"/>
    </source>
</evidence>
<dbReference type="NCBIfam" id="TIGR00229">
    <property type="entry name" value="sensory_box"/>
    <property type="match status" value="1"/>
</dbReference>
<dbReference type="SUPFAM" id="SSF141868">
    <property type="entry name" value="EAL domain-like"/>
    <property type="match status" value="1"/>
</dbReference>
<feature type="transmembrane region" description="Helical" evidence="3">
    <location>
        <begin position="261"/>
        <end position="284"/>
    </location>
</feature>
<dbReference type="Pfam" id="PF05228">
    <property type="entry name" value="CHASE4"/>
    <property type="match status" value="1"/>
</dbReference>
<feature type="domain" description="GGDEF" evidence="6">
    <location>
        <begin position="462"/>
        <end position="595"/>
    </location>
</feature>
<protein>
    <submittedName>
        <fullName evidence="7">Histidine kinase</fullName>
    </submittedName>
    <submittedName>
        <fullName evidence="8">PAS domain S-box-containing protein/diguanylate cyclase (GGDEF) domain-containing protein</fullName>
    </submittedName>
</protein>
<dbReference type="PROSITE" id="PS50883">
    <property type="entry name" value="EAL"/>
    <property type="match status" value="1"/>
</dbReference>
<feature type="domain" description="PAS" evidence="4">
    <location>
        <begin position="312"/>
        <end position="360"/>
    </location>
</feature>
<organism evidence="7 9">
    <name type="scientific">Stutzerimonas balearica DSM 6083</name>
    <dbReference type="NCBI Taxonomy" id="1123016"/>
    <lineage>
        <taxon>Bacteria</taxon>
        <taxon>Pseudomonadati</taxon>
        <taxon>Pseudomonadota</taxon>
        <taxon>Gammaproteobacteria</taxon>
        <taxon>Pseudomonadales</taxon>
        <taxon>Pseudomonadaceae</taxon>
        <taxon>Stutzerimonas</taxon>
    </lineage>
</organism>
<dbReference type="EMBL" id="CP007511">
    <property type="protein sequence ID" value="AJE15822.1"/>
    <property type="molecule type" value="Genomic_DNA"/>
</dbReference>
<dbReference type="SUPFAM" id="SSF55785">
    <property type="entry name" value="PYP-like sensor domain (PAS domain)"/>
    <property type="match status" value="1"/>
</dbReference>
<dbReference type="Gene3D" id="3.20.20.450">
    <property type="entry name" value="EAL domain"/>
    <property type="match status" value="1"/>
</dbReference>
<evidence type="ECO:0000259" key="4">
    <source>
        <dbReference type="PROSITE" id="PS50112"/>
    </source>
</evidence>
<dbReference type="InterPro" id="IPR000160">
    <property type="entry name" value="GGDEF_dom"/>
</dbReference>
<dbReference type="PROSITE" id="PS50112">
    <property type="entry name" value="PAS"/>
    <property type="match status" value="1"/>
</dbReference>
<keyword evidence="3" id="KW-1133">Transmembrane helix</keyword>
<evidence type="ECO:0000313" key="9">
    <source>
        <dbReference type="Proteomes" id="UP000031271"/>
    </source>
</evidence>
<dbReference type="AlphaFoldDB" id="A0A8D3Y2I5"/>
<dbReference type="PANTHER" id="PTHR44757:SF10">
    <property type="entry name" value="MEMBRANE PROTEIN"/>
    <property type="match status" value="1"/>
</dbReference>
<dbReference type="CDD" id="cd01949">
    <property type="entry name" value="GGDEF"/>
    <property type="match status" value="1"/>
</dbReference>
<keyword evidence="3" id="KW-0812">Transmembrane</keyword>
<dbReference type="Gene3D" id="3.30.450.20">
    <property type="entry name" value="PAS domain"/>
    <property type="match status" value="1"/>
</dbReference>
<dbReference type="PROSITE" id="PS50887">
    <property type="entry name" value="GGDEF"/>
    <property type="match status" value="1"/>
</dbReference>